<sequence>MQSFYKLAFQTLQNFHSLGLVSDEEKQYLKEVILNLSNPQLDTSQDQMSASLLQQIQVFRNQFQRTQQTKKLLCLIEEETDEDDNI</sequence>
<comment type="caution">
    <text evidence="1">The sequence shown here is derived from an EMBL/GenBank/DDBJ whole genome shotgun (WGS) entry which is preliminary data.</text>
</comment>
<proteinExistence type="predicted"/>
<keyword evidence="2" id="KW-1185">Reference proteome</keyword>
<dbReference type="AlphaFoldDB" id="A0A8S1P5M8"/>
<organism evidence="1 2">
    <name type="scientific">Paramecium primaurelia</name>
    <dbReference type="NCBI Taxonomy" id="5886"/>
    <lineage>
        <taxon>Eukaryota</taxon>
        <taxon>Sar</taxon>
        <taxon>Alveolata</taxon>
        <taxon>Ciliophora</taxon>
        <taxon>Intramacronucleata</taxon>
        <taxon>Oligohymenophorea</taxon>
        <taxon>Peniculida</taxon>
        <taxon>Parameciidae</taxon>
        <taxon>Paramecium</taxon>
    </lineage>
</organism>
<reference evidence="1" key="1">
    <citation type="submission" date="2021-01" db="EMBL/GenBank/DDBJ databases">
        <authorList>
            <consortium name="Genoscope - CEA"/>
            <person name="William W."/>
        </authorList>
    </citation>
    <scope>NUCLEOTIDE SEQUENCE</scope>
</reference>
<dbReference type="EMBL" id="CAJJDM010000109">
    <property type="protein sequence ID" value="CAD8098205.1"/>
    <property type="molecule type" value="Genomic_DNA"/>
</dbReference>
<evidence type="ECO:0000313" key="1">
    <source>
        <dbReference type="EMBL" id="CAD8098205.1"/>
    </source>
</evidence>
<protein>
    <submittedName>
        <fullName evidence="1">Uncharacterized protein</fullName>
    </submittedName>
</protein>
<dbReference type="Proteomes" id="UP000688137">
    <property type="component" value="Unassembled WGS sequence"/>
</dbReference>
<dbReference type="OMA" id="VFRNQFQ"/>
<name>A0A8S1P5M8_PARPR</name>
<gene>
    <name evidence="1" type="ORF">PPRIM_AZ9-3.1.T1060102</name>
</gene>
<accession>A0A8S1P5M8</accession>
<evidence type="ECO:0000313" key="2">
    <source>
        <dbReference type="Proteomes" id="UP000688137"/>
    </source>
</evidence>